<keyword evidence="1" id="KW-0547">Nucleotide-binding</keyword>
<evidence type="ECO:0000256" key="2">
    <source>
        <dbReference type="ARBA" id="ARBA00022801"/>
    </source>
</evidence>
<feature type="domain" description="Helicase ATP-binding" evidence="5">
    <location>
        <begin position="86"/>
        <end position="213"/>
    </location>
</feature>
<keyword evidence="2" id="KW-0378">Hydrolase</keyword>
<dbReference type="PANTHER" id="PTHR47961">
    <property type="entry name" value="DNA POLYMERASE THETA, PUTATIVE (AFU_ORTHOLOGUE AFUA_1G05260)-RELATED"/>
    <property type="match status" value="1"/>
</dbReference>
<dbReference type="InterPro" id="IPR004179">
    <property type="entry name" value="Sec63-dom"/>
</dbReference>
<evidence type="ECO:0000256" key="3">
    <source>
        <dbReference type="ARBA" id="ARBA00022806"/>
    </source>
</evidence>
<evidence type="ECO:0000256" key="4">
    <source>
        <dbReference type="ARBA" id="ARBA00022840"/>
    </source>
</evidence>
<dbReference type="InterPro" id="IPR027417">
    <property type="entry name" value="P-loop_NTPase"/>
</dbReference>
<keyword evidence="3" id="KW-0347">Helicase</keyword>
<dbReference type="Gene3D" id="2.60.40.150">
    <property type="entry name" value="C2 domain"/>
    <property type="match status" value="1"/>
</dbReference>
<dbReference type="GO" id="GO:0016787">
    <property type="term" value="F:hydrolase activity"/>
    <property type="evidence" value="ECO:0007669"/>
    <property type="project" value="UniProtKB-KW"/>
</dbReference>
<reference evidence="6 7" key="1">
    <citation type="submission" date="2014-04" db="EMBL/GenBank/DDBJ databases">
        <title>Evolutionary Origins and Diversification of the Mycorrhizal Mutualists.</title>
        <authorList>
            <consortium name="DOE Joint Genome Institute"/>
            <consortium name="Mycorrhizal Genomics Consortium"/>
            <person name="Kohler A."/>
            <person name="Kuo A."/>
            <person name="Nagy L.G."/>
            <person name="Floudas D."/>
            <person name="Copeland A."/>
            <person name="Barry K.W."/>
            <person name="Cichocki N."/>
            <person name="Veneault-Fourrey C."/>
            <person name="LaButti K."/>
            <person name="Lindquist E.A."/>
            <person name="Lipzen A."/>
            <person name="Lundell T."/>
            <person name="Morin E."/>
            <person name="Murat C."/>
            <person name="Riley R."/>
            <person name="Ohm R."/>
            <person name="Sun H."/>
            <person name="Tunlid A."/>
            <person name="Henrissat B."/>
            <person name="Grigoriev I.V."/>
            <person name="Hibbett D.S."/>
            <person name="Martin F."/>
        </authorList>
    </citation>
    <scope>NUCLEOTIDE SEQUENCE [LARGE SCALE GENOMIC DNA]</scope>
    <source>
        <strain evidence="6 7">FD-317 M1</strain>
    </source>
</reference>
<dbReference type="GO" id="GO:0004386">
    <property type="term" value="F:helicase activity"/>
    <property type="evidence" value="ECO:0007669"/>
    <property type="project" value="UniProtKB-KW"/>
</dbReference>
<protein>
    <recommendedName>
        <fullName evidence="5">Helicase ATP-binding domain-containing protein</fullName>
    </recommendedName>
</protein>
<dbReference type="InterPro" id="IPR011545">
    <property type="entry name" value="DEAD/DEAH_box_helicase_dom"/>
</dbReference>
<sequence>MFNSPVPPNYYISVISDRWLHAEMRLPISFTHLILPEKFPSPTPLLDLQPLPLSALPNKEFERIYEDEESGYRIEMFNKNQTQVFQALYTSNENIFIGAPMDSGKTICVEFALLHLWSKCTRGQAVCIKLFQEMVDMRVQEWKAKFGSVQGGRRLLEKGDIIICTPSQWDVLSRHWHQCKNVQTVALLIADEVHLIGGECETAGYGHPPPVLLYNPFPLTHARNVQACISCYLRICSFQTVTIFVLSKKQCQLMEDDLLLHAAAEEKADRLLYVDVDDLEVHLERLADEGLKEMLRHGVGYFHEALSKQDKRIVRRLFESSAAQVLVALKDTAWSLPVSSYVTIIMGVQYYEGKEHRYIDYPVMDVLLSKHLLELVKTTLTDLMNSKCIAIEDKSDEVSPLNLGMIAAYYDISYCADVTVEVYMLSLKEHTKLRGLLEVVSSVEFEIVPICQHEDILLCRLHKSCLKLEKLVHSVFLDIIIAS</sequence>
<gene>
    <name evidence="6" type="ORF">GYMLUDRAFT_995418</name>
</gene>
<organism evidence="6 7">
    <name type="scientific">Collybiopsis luxurians FD-317 M1</name>
    <dbReference type="NCBI Taxonomy" id="944289"/>
    <lineage>
        <taxon>Eukaryota</taxon>
        <taxon>Fungi</taxon>
        <taxon>Dikarya</taxon>
        <taxon>Basidiomycota</taxon>
        <taxon>Agaricomycotina</taxon>
        <taxon>Agaricomycetes</taxon>
        <taxon>Agaricomycetidae</taxon>
        <taxon>Agaricales</taxon>
        <taxon>Marasmiineae</taxon>
        <taxon>Omphalotaceae</taxon>
        <taxon>Collybiopsis</taxon>
        <taxon>Collybiopsis luxurians</taxon>
    </lineage>
</organism>
<proteinExistence type="predicted"/>
<dbReference type="AlphaFoldDB" id="A0A0D0C140"/>
<dbReference type="EMBL" id="KN834769">
    <property type="protein sequence ID" value="KIK61881.1"/>
    <property type="molecule type" value="Genomic_DNA"/>
</dbReference>
<dbReference type="Proteomes" id="UP000053593">
    <property type="component" value="Unassembled WGS sequence"/>
</dbReference>
<dbReference type="Gene3D" id="1.10.3380.10">
    <property type="entry name" value="Sec63 N-terminal domain-like domain"/>
    <property type="match status" value="1"/>
</dbReference>
<dbReference type="HOGENOM" id="CLU_565056_0_0_1"/>
<name>A0A0D0C140_9AGAR</name>
<dbReference type="GO" id="GO:0005634">
    <property type="term" value="C:nucleus"/>
    <property type="evidence" value="ECO:0007669"/>
    <property type="project" value="TreeGrafter"/>
</dbReference>
<dbReference type="PROSITE" id="PS51192">
    <property type="entry name" value="HELICASE_ATP_BIND_1"/>
    <property type="match status" value="1"/>
</dbReference>
<evidence type="ECO:0000259" key="5">
    <source>
        <dbReference type="PROSITE" id="PS51192"/>
    </source>
</evidence>
<evidence type="ECO:0000256" key="1">
    <source>
        <dbReference type="ARBA" id="ARBA00022741"/>
    </source>
</evidence>
<dbReference type="GO" id="GO:0003676">
    <property type="term" value="F:nucleic acid binding"/>
    <property type="evidence" value="ECO:0007669"/>
    <property type="project" value="InterPro"/>
</dbReference>
<dbReference type="InterPro" id="IPR014001">
    <property type="entry name" value="Helicase_ATP-bd"/>
</dbReference>
<dbReference type="GO" id="GO:0005524">
    <property type="term" value="F:ATP binding"/>
    <property type="evidence" value="ECO:0007669"/>
    <property type="project" value="UniProtKB-KW"/>
</dbReference>
<dbReference type="OrthoDB" id="5575at2759"/>
<dbReference type="Pfam" id="PF00270">
    <property type="entry name" value="DEAD"/>
    <property type="match status" value="1"/>
</dbReference>
<dbReference type="SUPFAM" id="SSF52540">
    <property type="entry name" value="P-loop containing nucleoside triphosphate hydrolases"/>
    <property type="match status" value="2"/>
</dbReference>
<keyword evidence="7" id="KW-1185">Reference proteome</keyword>
<dbReference type="PANTHER" id="PTHR47961:SF4">
    <property type="entry name" value="ACTIVATING SIGNAL COINTEGRATOR 1 COMPLEX SUBUNIT 3"/>
    <property type="match status" value="1"/>
</dbReference>
<dbReference type="Gene3D" id="3.40.50.300">
    <property type="entry name" value="P-loop containing nucleotide triphosphate hydrolases"/>
    <property type="match status" value="2"/>
</dbReference>
<evidence type="ECO:0000313" key="7">
    <source>
        <dbReference type="Proteomes" id="UP000053593"/>
    </source>
</evidence>
<dbReference type="InterPro" id="IPR035892">
    <property type="entry name" value="C2_domain_sf"/>
</dbReference>
<accession>A0A0D0C140</accession>
<keyword evidence="4" id="KW-0067">ATP-binding</keyword>
<evidence type="ECO:0000313" key="6">
    <source>
        <dbReference type="EMBL" id="KIK61881.1"/>
    </source>
</evidence>
<dbReference type="Pfam" id="PF02889">
    <property type="entry name" value="Sec63"/>
    <property type="match status" value="1"/>
</dbReference>
<dbReference type="InterPro" id="IPR050474">
    <property type="entry name" value="Hel308_SKI2-like"/>
</dbReference>